<comment type="caution">
    <text evidence="3">The sequence shown here is derived from an EMBL/GenBank/DDBJ whole genome shotgun (WGS) entry which is preliminary data.</text>
</comment>
<gene>
    <name evidence="3" type="primary">ymfI</name>
    <name evidence="3" type="ORF">ACFSDB_06130</name>
</gene>
<dbReference type="GO" id="GO:0003746">
    <property type="term" value="F:translation elongation factor activity"/>
    <property type="evidence" value="ECO:0007669"/>
    <property type="project" value="UniProtKB-KW"/>
</dbReference>
<dbReference type="EMBL" id="JBHUFW010000004">
    <property type="protein sequence ID" value="MFD1862499.1"/>
    <property type="molecule type" value="Genomic_DNA"/>
</dbReference>
<keyword evidence="4" id="KW-1185">Reference proteome</keyword>
<dbReference type="InterPro" id="IPR036291">
    <property type="entry name" value="NAD(P)-bd_dom_sf"/>
</dbReference>
<proteinExistence type="inferred from homology"/>
<evidence type="ECO:0000256" key="1">
    <source>
        <dbReference type="ARBA" id="ARBA00006484"/>
    </source>
</evidence>
<evidence type="ECO:0000313" key="3">
    <source>
        <dbReference type="EMBL" id="MFD1862499.1"/>
    </source>
</evidence>
<evidence type="ECO:0000256" key="2">
    <source>
        <dbReference type="ARBA" id="ARBA00023002"/>
    </source>
</evidence>
<dbReference type="CDD" id="cd05233">
    <property type="entry name" value="SDR_c"/>
    <property type="match status" value="1"/>
</dbReference>
<dbReference type="Proteomes" id="UP001597273">
    <property type="component" value="Unassembled WGS sequence"/>
</dbReference>
<dbReference type="NCBIfam" id="NF047420">
    <property type="entry name" value="EF_P_mod_YmfI"/>
    <property type="match status" value="1"/>
</dbReference>
<protein>
    <submittedName>
        <fullName evidence="3">Elongation factor P 5-aminopentanone reductase</fullName>
    </submittedName>
</protein>
<comment type="similarity">
    <text evidence="1">Belongs to the short-chain dehydrogenases/reductases (SDR) family.</text>
</comment>
<dbReference type="Pfam" id="PF13561">
    <property type="entry name" value="adh_short_C2"/>
    <property type="match status" value="1"/>
</dbReference>
<dbReference type="PRINTS" id="PR00081">
    <property type="entry name" value="GDHRDH"/>
</dbReference>
<name>A0ABW4QFZ3_9BACL</name>
<keyword evidence="2" id="KW-0560">Oxidoreductase</keyword>
<dbReference type="InterPro" id="IPR051122">
    <property type="entry name" value="SDR_DHRS6-like"/>
</dbReference>
<dbReference type="PANTHER" id="PTHR43477:SF1">
    <property type="entry name" value="DIHYDROANTICAPSIN 7-DEHYDROGENASE"/>
    <property type="match status" value="1"/>
</dbReference>
<dbReference type="RefSeq" id="WP_204892468.1">
    <property type="nucleotide sequence ID" value="NZ_JBHUFW010000004.1"/>
</dbReference>
<accession>A0ABW4QFZ3</accession>
<dbReference type="InterPro" id="IPR002347">
    <property type="entry name" value="SDR_fam"/>
</dbReference>
<evidence type="ECO:0000313" key="4">
    <source>
        <dbReference type="Proteomes" id="UP001597273"/>
    </source>
</evidence>
<organism evidence="3 4">
    <name type="scientific">Planococcus chinensis</name>
    <dbReference type="NCBI Taxonomy" id="272917"/>
    <lineage>
        <taxon>Bacteria</taxon>
        <taxon>Bacillati</taxon>
        <taxon>Bacillota</taxon>
        <taxon>Bacilli</taxon>
        <taxon>Bacillales</taxon>
        <taxon>Caryophanaceae</taxon>
        <taxon>Planococcus</taxon>
    </lineage>
</organism>
<sequence>MKRFAVIMGASGEIGECVAHEMASSGWSLYLHWNSMPVAPLVHRLEEMYPGQEFIAVHADFSQDNGGELLAGHVFDASCVVVASGHALMKMLVDTEECEMDELWRVHVKNPVSAIKRISRFFHRHPASYVIFVSSIWGETGAALETMYSAVKGAQLSFVKAYAKEMASAGTRVNAVAPGFIQTKMNGRLLDEELGAIKEEIPLGLGRPQDVADAVSFLVSGKADYMTGQTLRINGGWHM</sequence>
<keyword evidence="3" id="KW-0648">Protein biosynthesis</keyword>
<keyword evidence="3" id="KW-0251">Elongation factor</keyword>
<reference evidence="4" key="1">
    <citation type="journal article" date="2019" name="Int. J. Syst. Evol. Microbiol.">
        <title>The Global Catalogue of Microorganisms (GCM) 10K type strain sequencing project: providing services to taxonomists for standard genome sequencing and annotation.</title>
        <authorList>
            <consortium name="The Broad Institute Genomics Platform"/>
            <consortium name="The Broad Institute Genome Sequencing Center for Infectious Disease"/>
            <person name="Wu L."/>
            <person name="Ma J."/>
        </authorList>
    </citation>
    <scope>NUCLEOTIDE SEQUENCE [LARGE SCALE GENOMIC DNA]</scope>
    <source>
        <strain evidence="4">CGMCC 1.15475</strain>
    </source>
</reference>
<dbReference type="PANTHER" id="PTHR43477">
    <property type="entry name" value="DIHYDROANTICAPSIN 7-DEHYDROGENASE"/>
    <property type="match status" value="1"/>
</dbReference>
<dbReference type="Gene3D" id="3.40.50.720">
    <property type="entry name" value="NAD(P)-binding Rossmann-like Domain"/>
    <property type="match status" value="1"/>
</dbReference>
<dbReference type="SUPFAM" id="SSF51735">
    <property type="entry name" value="NAD(P)-binding Rossmann-fold domains"/>
    <property type="match status" value="1"/>
</dbReference>